<dbReference type="EMBL" id="JRNR01000055">
    <property type="protein sequence ID" value="KGF49181.1"/>
    <property type="molecule type" value="Genomic_DNA"/>
</dbReference>
<feature type="signal peptide" evidence="1">
    <location>
        <begin position="1"/>
        <end position="19"/>
    </location>
</feature>
<proteinExistence type="predicted"/>
<dbReference type="RefSeq" id="WP_036883279.1">
    <property type="nucleotide sequence ID" value="NZ_JRNR01000055.1"/>
</dbReference>
<dbReference type="Pfam" id="PF05547">
    <property type="entry name" value="Peptidase_M6"/>
    <property type="match status" value="1"/>
</dbReference>
<name>A0A096AR51_9BACT</name>
<dbReference type="Proteomes" id="UP000029538">
    <property type="component" value="Unassembled WGS sequence"/>
</dbReference>
<feature type="chain" id="PRO_5001917331" evidence="1">
    <location>
        <begin position="20"/>
        <end position="592"/>
    </location>
</feature>
<comment type="caution">
    <text evidence="3">The sequence shown here is derived from an EMBL/GenBank/DDBJ whole genome shotgun (WGS) entry which is preliminary data.</text>
</comment>
<gene>
    <name evidence="3" type="ORF">HMPREF0654_06195</name>
</gene>
<protein>
    <submittedName>
        <fullName evidence="3">Peptidase M6</fullName>
    </submittedName>
</protein>
<evidence type="ECO:0000313" key="4">
    <source>
        <dbReference type="Proteomes" id="UP000029538"/>
    </source>
</evidence>
<dbReference type="PANTHER" id="PTHR41775:SF1">
    <property type="entry name" value="PEPTIDASE M6-LIKE DOMAIN-CONTAINING PROTEIN"/>
    <property type="match status" value="1"/>
</dbReference>
<dbReference type="InterPro" id="IPR008757">
    <property type="entry name" value="Peptidase_M6-like_domain"/>
</dbReference>
<evidence type="ECO:0000313" key="3">
    <source>
        <dbReference type="EMBL" id="KGF49181.1"/>
    </source>
</evidence>
<keyword evidence="1" id="KW-0732">Signal</keyword>
<dbReference type="PANTHER" id="PTHR41775">
    <property type="entry name" value="SECRETED PROTEIN-RELATED"/>
    <property type="match status" value="1"/>
</dbReference>
<organism evidence="3 4">
    <name type="scientific">Prevotella disiens DNF00882</name>
    <dbReference type="NCBI Taxonomy" id="1401075"/>
    <lineage>
        <taxon>Bacteria</taxon>
        <taxon>Pseudomonadati</taxon>
        <taxon>Bacteroidota</taxon>
        <taxon>Bacteroidia</taxon>
        <taxon>Bacteroidales</taxon>
        <taxon>Prevotellaceae</taxon>
        <taxon>Prevotella</taxon>
    </lineage>
</organism>
<accession>A0A096AR51</accession>
<dbReference type="NCBIfam" id="TIGR03296">
    <property type="entry name" value="M6dom_TIGR03296"/>
    <property type="match status" value="1"/>
</dbReference>
<feature type="domain" description="Peptidase M6-like" evidence="2">
    <location>
        <begin position="135"/>
        <end position="378"/>
    </location>
</feature>
<dbReference type="GO" id="GO:0008233">
    <property type="term" value="F:peptidase activity"/>
    <property type="evidence" value="ECO:0007669"/>
    <property type="project" value="InterPro"/>
</dbReference>
<reference evidence="3 4" key="1">
    <citation type="submission" date="2014-07" db="EMBL/GenBank/DDBJ databases">
        <authorList>
            <person name="McCorrison J."/>
            <person name="Sanka R."/>
            <person name="Torralba M."/>
            <person name="Gillis M."/>
            <person name="Haft D.H."/>
            <person name="Methe B."/>
            <person name="Sutton G."/>
            <person name="Nelson K.E."/>
        </authorList>
    </citation>
    <scope>NUCLEOTIDE SEQUENCE [LARGE SCALE GENOMIC DNA]</scope>
    <source>
        <strain evidence="3 4">DNF00882</strain>
    </source>
</reference>
<dbReference type="AlphaFoldDB" id="A0A096AR51"/>
<sequence>MRKILLTLCLIAVAILAKAAKANPRPFVVTQPDGTQVTLIMRGDEHFSWISTLDGTIVTQVNKGYYVAKIDENGNIIASEILAHDVEKRSVAEQKLAKAQAKDLFFGVAESRLHKARRTPPIGKATPPYFPHLNSPKVLVILVDFDDVPFKLDNVRKSYDQYLNKEGEMEDFGNSDNKNYGSVRSYFKFVSGGKFTPEFKLYGPVRMPKDQSYYGADENGRKDVHYREMVKDAVNLVAAEVNPKEFDSNSDGKIDLVYIIYSGYAQSWGGNDSKTLWPKSFYMTSSDNLKIGDYLVGRLGISNELGGTPAKMGANGKPKINGIGLFCHEFSHTMGLPDIYPTKPVDNPDDQGMECWDIMDGGEYTANGYCPTPYTPWEREAMGWTRMEPLKDIPQKVTLKADEFRKITTPEGEKEYVVVHNIQNVDWYAGVVKYFGHGMLVYRINYNYNFINMYDPVNNTSGRPGVTIIPADGKLLSQSSVDGKKVKFKDWLESHRNDVYPGPLKVTEITTMKLNLQTITNKPIYNITEDVAAKTIMFDFIEKQNADSISAITNLQTPTDDKIFTIDGRFVGIDKTMLPKGVYIQGGKKFVK</sequence>
<evidence type="ECO:0000256" key="1">
    <source>
        <dbReference type="SAM" id="SignalP"/>
    </source>
</evidence>
<dbReference type="GO" id="GO:0006508">
    <property type="term" value="P:proteolysis"/>
    <property type="evidence" value="ECO:0007669"/>
    <property type="project" value="InterPro"/>
</dbReference>
<dbReference type="SUPFAM" id="SSF55486">
    <property type="entry name" value="Metalloproteases ('zincins'), catalytic domain"/>
    <property type="match status" value="1"/>
</dbReference>
<evidence type="ECO:0000259" key="2">
    <source>
        <dbReference type="Pfam" id="PF05547"/>
    </source>
</evidence>